<organism evidence="2 3">
    <name type="scientific">Fusarium tricinctum</name>
    <dbReference type="NCBI Taxonomy" id="61284"/>
    <lineage>
        <taxon>Eukaryota</taxon>
        <taxon>Fungi</taxon>
        <taxon>Dikarya</taxon>
        <taxon>Ascomycota</taxon>
        <taxon>Pezizomycotina</taxon>
        <taxon>Sordariomycetes</taxon>
        <taxon>Hypocreomycetidae</taxon>
        <taxon>Hypocreales</taxon>
        <taxon>Nectriaceae</taxon>
        <taxon>Fusarium</taxon>
        <taxon>Fusarium tricinctum species complex</taxon>
    </lineage>
</organism>
<name>A0A8K0WAE0_9HYPO</name>
<dbReference type="Proteomes" id="UP000813427">
    <property type="component" value="Unassembled WGS sequence"/>
</dbReference>
<reference evidence="2" key="1">
    <citation type="journal article" date="2021" name="Nat. Commun.">
        <title>Genetic determinants of endophytism in the Arabidopsis root mycobiome.</title>
        <authorList>
            <person name="Mesny F."/>
            <person name="Miyauchi S."/>
            <person name="Thiergart T."/>
            <person name="Pickel B."/>
            <person name="Atanasova L."/>
            <person name="Karlsson M."/>
            <person name="Huettel B."/>
            <person name="Barry K.W."/>
            <person name="Haridas S."/>
            <person name="Chen C."/>
            <person name="Bauer D."/>
            <person name="Andreopoulos W."/>
            <person name="Pangilinan J."/>
            <person name="LaButti K."/>
            <person name="Riley R."/>
            <person name="Lipzen A."/>
            <person name="Clum A."/>
            <person name="Drula E."/>
            <person name="Henrissat B."/>
            <person name="Kohler A."/>
            <person name="Grigoriev I.V."/>
            <person name="Martin F.M."/>
            <person name="Hacquard S."/>
        </authorList>
    </citation>
    <scope>NUCLEOTIDE SEQUENCE</scope>
    <source>
        <strain evidence="2">MPI-SDFR-AT-0068</strain>
    </source>
</reference>
<sequence length="190" mass="22285">MGEIRFLSLMPDEEAHWLRCRLTHVHLHVQKYRPASFKALSYCWGREDPEYPIVIFHESKCEEPMHGRRLSISENLYQALKQLRSESEDVVIWADQVCINQNDDDEKTSQVMVMRDVYQTASSTLIWLGPAADNSDEALSLIPKLLPAPYYQVWYDLFTVLKRDWFYRVWITQEVAVSPHATVLCGDMEF</sequence>
<keyword evidence="3" id="KW-1185">Reference proteome</keyword>
<evidence type="ECO:0000259" key="1">
    <source>
        <dbReference type="Pfam" id="PF06985"/>
    </source>
</evidence>
<dbReference type="AlphaFoldDB" id="A0A8K0WAE0"/>
<dbReference type="OrthoDB" id="5386682at2759"/>
<dbReference type="InterPro" id="IPR010730">
    <property type="entry name" value="HET"/>
</dbReference>
<dbReference type="PANTHER" id="PTHR24148:SF73">
    <property type="entry name" value="HET DOMAIN PROTEIN (AFU_ORTHOLOGUE AFUA_8G01020)"/>
    <property type="match status" value="1"/>
</dbReference>
<protein>
    <submittedName>
        <fullName evidence="2">Heterokaryon incompatibility protein-domain-containing protein</fullName>
    </submittedName>
</protein>
<evidence type="ECO:0000313" key="2">
    <source>
        <dbReference type="EMBL" id="KAH7242833.1"/>
    </source>
</evidence>
<dbReference type="PANTHER" id="PTHR24148">
    <property type="entry name" value="ANKYRIN REPEAT DOMAIN-CONTAINING PROTEIN 39 HOMOLOG-RELATED"/>
    <property type="match status" value="1"/>
</dbReference>
<proteinExistence type="predicted"/>
<comment type="caution">
    <text evidence="2">The sequence shown here is derived from an EMBL/GenBank/DDBJ whole genome shotgun (WGS) entry which is preliminary data.</text>
</comment>
<feature type="domain" description="Heterokaryon incompatibility" evidence="1">
    <location>
        <begin position="37"/>
        <end position="174"/>
    </location>
</feature>
<gene>
    <name evidence="2" type="ORF">BKA59DRAFT_401139</name>
</gene>
<dbReference type="InterPro" id="IPR052895">
    <property type="entry name" value="HetReg/Transcr_Mod"/>
</dbReference>
<evidence type="ECO:0000313" key="3">
    <source>
        <dbReference type="Proteomes" id="UP000813427"/>
    </source>
</evidence>
<dbReference type="EMBL" id="JAGPXF010000005">
    <property type="protein sequence ID" value="KAH7242833.1"/>
    <property type="molecule type" value="Genomic_DNA"/>
</dbReference>
<accession>A0A8K0WAE0</accession>
<feature type="non-terminal residue" evidence="2">
    <location>
        <position position="1"/>
    </location>
</feature>
<dbReference type="Pfam" id="PF06985">
    <property type="entry name" value="HET"/>
    <property type="match status" value="1"/>
</dbReference>